<protein>
    <submittedName>
        <fullName evidence="1">Uncharacterized protein</fullName>
    </submittedName>
</protein>
<reference evidence="1" key="1">
    <citation type="submission" date="2023-10" db="EMBL/GenBank/DDBJ databases">
        <title>Genome assemblies of two species of porcelain crab, Petrolisthes cinctipes and Petrolisthes manimaculis (Anomura: Porcellanidae).</title>
        <authorList>
            <person name="Angst P."/>
        </authorList>
    </citation>
    <scope>NUCLEOTIDE SEQUENCE</scope>
    <source>
        <strain evidence="1">PB745_01</strain>
        <tissue evidence="1">Gill</tissue>
    </source>
</reference>
<evidence type="ECO:0000313" key="1">
    <source>
        <dbReference type="EMBL" id="KAK3893909.1"/>
    </source>
</evidence>
<keyword evidence="2" id="KW-1185">Reference proteome</keyword>
<organism evidence="1 2">
    <name type="scientific">Petrolisthes cinctipes</name>
    <name type="common">Flat porcelain crab</name>
    <dbReference type="NCBI Taxonomy" id="88211"/>
    <lineage>
        <taxon>Eukaryota</taxon>
        <taxon>Metazoa</taxon>
        <taxon>Ecdysozoa</taxon>
        <taxon>Arthropoda</taxon>
        <taxon>Crustacea</taxon>
        <taxon>Multicrustacea</taxon>
        <taxon>Malacostraca</taxon>
        <taxon>Eumalacostraca</taxon>
        <taxon>Eucarida</taxon>
        <taxon>Decapoda</taxon>
        <taxon>Pleocyemata</taxon>
        <taxon>Anomura</taxon>
        <taxon>Galatheoidea</taxon>
        <taxon>Porcellanidae</taxon>
        <taxon>Petrolisthes</taxon>
    </lineage>
</organism>
<gene>
    <name evidence="1" type="ORF">Pcinc_002306</name>
</gene>
<dbReference type="AlphaFoldDB" id="A0AAE1GJ19"/>
<name>A0AAE1GJ19_PETCI</name>
<accession>A0AAE1GJ19</accession>
<evidence type="ECO:0000313" key="2">
    <source>
        <dbReference type="Proteomes" id="UP001286313"/>
    </source>
</evidence>
<dbReference type="EMBL" id="JAWQEG010000163">
    <property type="protein sequence ID" value="KAK3893909.1"/>
    <property type="molecule type" value="Genomic_DNA"/>
</dbReference>
<comment type="caution">
    <text evidence="1">The sequence shown here is derived from an EMBL/GenBank/DDBJ whole genome shotgun (WGS) entry which is preliminary data.</text>
</comment>
<proteinExistence type="predicted"/>
<sequence>MAEISTINARLDAIQYLAENCEPFYTLQDTEQRCEMRLNYVIALKNTLELLDPLANTLETPTNPLLASVRGVSHISSLPLSQAITLHQM</sequence>
<dbReference type="Proteomes" id="UP001286313">
    <property type="component" value="Unassembled WGS sequence"/>
</dbReference>